<feature type="domain" description="LHH" evidence="2">
    <location>
        <begin position="94"/>
        <end position="175"/>
    </location>
</feature>
<dbReference type="Proteomes" id="UP000755654">
    <property type="component" value="Unassembled WGS sequence"/>
</dbReference>
<reference evidence="3 4" key="1">
    <citation type="journal article" date="2021" name="ISME J.">
        <title>Genomic evolution of the class Acidithiobacillia: deep-branching Proteobacteria living in extreme acidic conditions.</title>
        <authorList>
            <person name="Moya-Beltran A."/>
            <person name="Beard S."/>
            <person name="Rojas-Villalobos C."/>
            <person name="Issotta F."/>
            <person name="Gallardo Y."/>
            <person name="Ulloa R."/>
            <person name="Giaveno A."/>
            <person name="Degli Esposti M."/>
            <person name="Johnson D.B."/>
            <person name="Quatrini R."/>
        </authorList>
    </citation>
    <scope>NUCLEOTIDE SEQUENCE [LARGE SCALE GENOMIC DNA]</scope>
    <source>
        <strain evidence="3 4">RW2</strain>
    </source>
</reference>
<feature type="chain" id="PRO_5046196460" description="LHH domain-containing protein" evidence="1">
    <location>
        <begin position="25"/>
        <end position="184"/>
    </location>
</feature>
<keyword evidence="1" id="KW-0732">Signal</keyword>
<dbReference type="InterPro" id="IPR026834">
    <property type="entry name" value="LHH"/>
</dbReference>
<dbReference type="RefSeq" id="WP_215884514.1">
    <property type="nucleotide sequence ID" value="NZ_JAAOMP010000134.1"/>
</dbReference>
<evidence type="ECO:0000256" key="1">
    <source>
        <dbReference type="SAM" id="SignalP"/>
    </source>
</evidence>
<evidence type="ECO:0000313" key="4">
    <source>
        <dbReference type="Proteomes" id="UP000755654"/>
    </source>
</evidence>
<evidence type="ECO:0000313" key="3">
    <source>
        <dbReference type="EMBL" id="MBU2760947.1"/>
    </source>
</evidence>
<proteinExistence type="predicted"/>
<feature type="signal peptide" evidence="1">
    <location>
        <begin position="1"/>
        <end position="24"/>
    </location>
</feature>
<gene>
    <name evidence="3" type="ORF">HAP95_12445</name>
</gene>
<name>A0ABS6A0P3_9PROT</name>
<evidence type="ECO:0000259" key="2">
    <source>
        <dbReference type="Pfam" id="PF14411"/>
    </source>
</evidence>
<accession>A0ABS6A0P3</accession>
<organism evidence="3 4">
    <name type="scientific">Acidithiobacillus sulfurivorans</name>
    <dbReference type="NCBI Taxonomy" id="1958756"/>
    <lineage>
        <taxon>Bacteria</taxon>
        <taxon>Pseudomonadati</taxon>
        <taxon>Pseudomonadota</taxon>
        <taxon>Acidithiobacillia</taxon>
        <taxon>Acidithiobacillales</taxon>
        <taxon>Acidithiobacillaceae</taxon>
        <taxon>Acidithiobacillus</taxon>
    </lineage>
</organism>
<dbReference type="EMBL" id="JAAOMP010000134">
    <property type="protein sequence ID" value="MBU2760947.1"/>
    <property type="molecule type" value="Genomic_DNA"/>
</dbReference>
<keyword evidence="4" id="KW-1185">Reference proteome</keyword>
<dbReference type="Pfam" id="PF14411">
    <property type="entry name" value="LHH"/>
    <property type="match status" value="1"/>
</dbReference>
<comment type="caution">
    <text evidence="3">The sequence shown here is derived from an EMBL/GenBank/DDBJ whole genome shotgun (WGS) entry which is preliminary data.</text>
</comment>
<protein>
    <recommendedName>
        <fullName evidence="2">LHH domain-containing protein</fullName>
    </recommendedName>
</protein>
<sequence length="184" mass="20670">MRFNWKFILAAVLAINMGVGTADAGLFHDMEDIGKGVVVDAAVHEGEKIVEHEAEKKAAEDAGRSYIKRRFEGRSTYQLKHGINPETKDVKGRTNLQRMKEGLAPIGQDGKPVALHHLIQEEPGPIAEIRQTLHASGHKVLHGVIEDGKIFRNDPSLKRGFESFRSRYWKNRFKNYQATSKGVK</sequence>